<evidence type="ECO:0000313" key="3">
    <source>
        <dbReference type="Proteomes" id="UP000184171"/>
    </source>
</evidence>
<dbReference type="PROSITE" id="PS51257">
    <property type="entry name" value="PROKAR_LIPOPROTEIN"/>
    <property type="match status" value="1"/>
</dbReference>
<dbReference type="InterPro" id="IPR015919">
    <property type="entry name" value="Cadherin-like_sf"/>
</dbReference>
<dbReference type="SUPFAM" id="SSF49313">
    <property type="entry name" value="Cadherin-like"/>
    <property type="match status" value="1"/>
</dbReference>
<feature type="chain" id="PRO_5012138539" evidence="1">
    <location>
        <begin position="19"/>
        <end position="317"/>
    </location>
</feature>
<gene>
    <name evidence="2" type="ORF">SAMN02745165_02149</name>
</gene>
<dbReference type="Pfam" id="PF05345">
    <property type="entry name" value="He_PIG"/>
    <property type="match status" value="1"/>
</dbReference>
<evidence type="ECO:0000256" key="1">
    <source>
        <dbReference type="SAM" id="SignalP"/>
    </source>
</evidence>
<dbReference type="GO" id="GO:0005509">
    <property type="term" value="F:calcium ion binding"/>
    <property type="evidence" value="ECO:0007669"/>
    <property type="project" value="InterPro"/>
</dbReference>
<keyword evidence="1" id="KW-0732">Signal</keyword>
<dbReference type="Gene3D" id="2.60.40.10">
    <property type="entry name" value="Immunoglobulins"/>
    <property type="match status" value="1"/>
</dbReference>
<dbReference type="RefSeq" id="WP_072908732.1">
    <property type="nucleotide sequence ID" value="NZ_FQZT01000007.1"/>
</dbReference>
<name>A0A1M6IKS0_MALRU</name>
<dbReference type="OrthoDB" id="9770696at2"/>
<keyword evidence="3" id="KW-1185">Reference proteome</keyword>
<proteinExistence type="predicted"/>
<dbReference type="EMBL" id="FQZT01000007">
    <property type="protein sequence ID" value="SHJ35076.1"/>
    <property type="molecule type" value="Genomic_DNA"/>
</dbReference>
<evidence type="ECO:0000313" key="2">
    <source>
        <dbReference type="EMBL" id="SHJ35076.1"/>
    </source>
</evidence>
<dbReference type="STRING" id="1122189.SAMN02745165_02149"/>
<feature type="signal peptide" evidence="1">
    <location>
        <begin position="1"/>
        <end position="18"/>
    </location>
</feature>
<accession>A0A1M6IKS0</accession>
<sequence>MKLSALFLALASVFLLSACQDNSQSSQSEKREPASALQALQLDKVSIKEGIGSNEANLDLIIEPVPLTSADHAEALLRNCNEEISYQWSVNSQIMADYTTDSLDRETFRQGDIIELTVTCGNFSLTAETTVKNGPPSIAAVKFEDPVLEAGKDLTVIPSAIDYDDDPIDYSYEWKINGIIQEEVTGPTLPGELLTKGTEVQLAVTAYDGITSGATFQGLGMVIPNSPPVITSQPPPLMSAQYVYQVEVDDPDDDALYYRLSKGPEGMAIDATSGVLTWSVTQSTPRAIYEIEVTVADNEDAQARQSFSLSLVDEERQ</sequence>
<dbReference type="AlphaFoldDB" id="A0A1M6IKS0"/>
<protein>
    <submittedName>
        <fullName evidence="2">Uncharacterized protein</fullName>
    </submittedName>
</protein>
<organism evidence="2 3">
    <name type="scientific">Malonomonas rubra DSM 5091</name>
    <dbReference type="NCBI Taxonomy" id="1122189"/>
    <lineage>
        <taxon>Bacteria</taxon>
        <taxon>Pseudomonadati</taxon>
        <taxon>Thermodesulfobacteriota</taxon>
        <taxon>Desulfuromonadia</taxon>
        <taxon>Desulfuromonadales</taxon>
        <taxon>Geopsychrobacteraceae</taxon>
        <taxon>Malonomonas</taxon>
    </lineage>
</organism>
<reference evidence="2 3" key="1">
    <citation type="submission" date="2016-11" db="EMBL/GenBank/DDBJ databases">
        <authorList>
            <person name="Jaros S."/>
            <person name="Januszkiewicz K."/>
            <person name="Wedrychowicz H."/>
        </authorList>
    </citation>
    <scope>NUCLEOTIDE SEQUENCE [LARGE SCALE GENOMIC DNA]</scope>
    <source>
        <strain evidence="2 3">DSM 5091</strain>
    </source>
</reference>
<dbReference type="GO" id="GO:0016020">
    <property type="term" value="C:membrane"/>
    <property type="evidence" value="ECO:0007669"/>
    <property type="project" value="InterPro"/>
</dbReference>
<dbReference type="InterPro" id="IPR013783">
    <property type="entry name" value="Ig-like_fold"/>
</dbReference>
<dbReference type="Proteomes" id="UP000184171">
    <property type="component" value="Unassembled WGS sequence"/>
</dbReference>